<gene>
    <name evidence="1" type="ORF">CLUMA_CG001834</name>
</gene>
<evidence type="ECO:0000313" key="1">
    <source>
        <dbReference type="EMBL" id="CRK88049.1"/>
    </source>
</evidence>
<sequence length="79" mass="9616">MARSEIQSITIHQKIFQIIITDEIVEKTTRQYNKENRNRTVYDDLRKEIQRKFVSIAILLIHERAAKRFRQAPIFRFKI</sequence>
<evidence type="ECO:0000313" key="2">
    <source>
        <dbReference type="Proteomes" id="UP000183832"/>
    </source>
</evidence>
<dbReference type="EMBL" id="CVRI01000006">
    <property type="protein sequence ID" value="CRK88049.1"/>
    <property type="molecule type" value="Genomic_DNA"/>
</dbReference>
<proteinExistence type="predicted"/>
<organism evidence="1 2">
    <name type="scientific">Clunio marinus</name>
    <dbReference type="NCBI Taxonomy" id="568069"/>
    <lineage>
        <taxon>Eukaryota</taxon>
        <taxon>Metazoa</taxon>
        <taxon>Ecdysozoa</taxon>
        <taxon>Arthropoda</taxon>
        <taxon>Hexapoda</taxon>
        <taxon>Insecta</taxon>
        <taxon>Pterygota</taxon>
        <taxon>Neoptera</taxon>
        <taxon>Endopterygota</taxon>
        <taxon>Diptera</taxon>
        <taxon>Nematocera</taxon>
        <taxon>Chironomoidea</taxon>
        <taxon>Chironomidae</taxon>
        <taxon>Clunio</taxon>
    </lineage>
</organism>
<dbReference type="AlphaFoldDB" id="A0A1J1HPB1"/>
<reference evidence="1 2" key="1">
    <citation type="submission" date="2015-04" db="EMBL/GenBank/DDBJ databases">
        <authorList>
            <person name="Syromyatnikov M.Y."/>
            <person name="Popov V.N."/>
        </authorList>
    </citation>
    <scope>NUCLEOTIDE SEQUENCE [LARGE SCALE GENOMIC DNA]</scope>
</reference>
<keyword evidence="2" id="KW-1185">Reference proteome</keyword>
<accession>A0A1J1HPB1</accession>
<protein>
    <submittedName>
        <fullName evidence="1">CLUMA_CG001834, isoform A</fullName>
    </submittedName>
</protein>
<name>A0A1J1HPB1_9DIPT</name>
<dbReference type="Proteomes" id="UP000183832">
    <property type="component" value="Unassembled WGS sequence"/>
</dbReference>